<evidence type="ECO:0000313" key="3">
    <source>
        <dbReference type="Proteomes" id="UP001017257"/>
    </source>
</evidence>
<reference evidence="2" key="1">
    <citation type="submission" date="2022-08" db="EMBL/GenBank/DDBJ databases">
        <title>Microvirga terrae sp. nov., isolated from soil.</title>
        <authorList>
            <person name="Kim K.H."/>
            <person name="Seo Y.L."/>
            <person name="Kim J.M."/>
            <person name="Lee J.K."/>
            <person name="Han D.M."/>
            <person name="Jeon C.O."/>
        </authorList>
    </citation>
    <scope>NUCLEOTIDE SEQUENCE</scope>
    <source>
        <strain evidence="2">R24</strain>
    </source>
</reference>
<protein>
    <recommendedName>
        <fullName evidence="4">VanZ family protein</fullName>
    </recommendedName>
</protein>
<feature type="transmembrane region" description="Helical" evidence="1">
    <location>
        <begin position="7"/>
        <end position="27"/>
    </location>
</feature>
<keyword evidence="1" id="KW-1133">Transmembrane helix</keyword>
<organism evidence="2 3">
    <name type="scientific">Microvirga terrae</name>
    <dbReference type="NCBI Taxonomy" id="2740529"/>
    <lineage>
        <taxon>Bacteria</taxon>
        <taxon>Pseudomonadati</taxon>
        <taxon>Pseudomonadota</taxon>
        <taxon>Alphaproteobacteria</taxon>
        <taxon>Hyphomicrobiales</taxon>
        <taxon>Methylobacteriaceae</taxon>
        <taxon>Microvirga</taxon>
    </lineage>
</organism>
<feature type="transmembrane region" description="Helical" evidence="1">
    <location>
        <begin position="94"/>
        <end position="114"/>
    </location>
</feature>
<dbReference type="EMBL" id="CP102845">
    <property type="protein sequence ID" value="UVF17591.1"/>
    <property type="molecule type" value="Genomic_DNA"/>
</dbReference>
<evidence type="ECO:0000313" key="2">
    <source>
        <dbReference type="EMBL" id="UVF17591.1"/>
    </source>
</evidence>
<accession>A0ABY5RK58</accession>
<evidence type="ECO:0000256" key="1">
    <source>
        <dbReference type="SAM" id="Phobius"/>
    </source>
</evidence>
<dbReference type="Proteomes" id="UP001017257">
    <property type="component" value="Chromosome"/>
</dbReference>
<keyword evidence="3" id="KW-1185">Reference proteome</keyword>
<evidence type="ECO:0008006" key="4">
    <source>
        <dbReference type="Google" id="ProtNLM"/>
    </source>
</evidence>
<proteinExistence type="predicted"/>
<name>A0ABY5RK58_9HYPH</name>
<keyword evidence="1" id="KW-0812">Transmembrane</keyword>
<feature type="transmembrane region" description="Helical" evidence="1">
    <location>
        <begin position="39"/>
        <end position="57"/>
    </location>
</feature>
<dbReference type="RefSeq" id="WP_173945597.1">
    <property type="nucleotide sequence ID" value="NZ_CP102845.1"/>
</dbReference>
<sequence length="119" mass="12790">MNALNRRILRAAAWLCVPILAYLSLVPDEFQTRTSAPGYVEHFVAYCGTAVLFALSYPEKRMQIAASLVTYGIVLEMLQGLSPGRESRVVDACVSGAGAIVGIAAVAVVAGRYWQLASR</sequence>
<gene>
    <name evidence="2" type="ORF">HPT29_013660</name>
</gene>
<keyword evidence="1" id="KW-0472">Membrane</keyword>
<feature type="transmembrane region" description="Helical" evidence="1">
    <location>
        <begin position="64"/>
        <end position="82"/>
    </location>
</feature>